<gene>
    <name evidence="1" type="ORF">BD311DRAFT_736715</name>
</gene>
<evidence type="ECO:0000313" key="1">
    <source>
        <dbReference type="EMBL" id="TBU32566.1"/>
    </source>
</evidence>
<sequence>MTYAQLSVARARYMRKMYSSRHLTQIAHRGFAELELDVFNEGISRRDGPAAGGHAYWPTWYPTAGYVDPPPRRELLILANPVQDPLHQILRQNFVPSLICFGGTRKSGFADAIVLHRKRTAIKSPCYHALVGTTKASRAEILVSLLAATSIREIPPVI</sequence>
<dbReference type="Proteomes" id="UP000292957">
    <property type="component" value="Unassembled WGS sequence"/>
</dbReference>
<dbReference type="EMBL" id="ML143394">
    <property type="protein sequence ID" value="TBU32566.1"/>
    <property type="molecule type" value="Genomic_DNA"/>
</dbReference>
<protein>
    <submittedName>
        <fullName evidence="1">Uncharacterized protein</fullName>
    </submittedName>
</protein>
<name>A0A4Q9N1J0_9APHY</name>
<dbReference type="AlphaFoldDB" id="A0A4Q9N1J0"/>
<reference evidence="1" key="1">
    <citation type="submission" date="2019-01" db="EMBL/GenBank/DDBJ databases">
        <title>Draft genome sequences of three monokaryotic isolates of the white-rot basidiomycete fungus Dichomitus squalens.</title>
        <authorList>
            <consortium name="DOE Joint Genome Institute"/>
            <person name="Lopez S.C."/>
            <person name="Andreopoulos B."/>
            <person name="Pangilinan J."/>
            <person name="Lipzen A."/>
            <person name="Riley R."/>
            <person name="Ahrendt S."/>
            <person name="Ng V."/>
            <person name="Barry K."/>
            <person name="Daum C."/>
            <person name="Grigoriev I.V."/>
            <person name="Hilden K.S."/>
            <person name="Makela M.R."/>
            <person name="de Vries R.P."/>
        </authorList>
    </citation>
    <scope>NUCLEOTIDE SEQUENCE [LARGE SCALE GENOMIC DNA]</scope>
    <source>
        <strain evidence="1">OM18370.1</strain>
    </source>
</reference>
<organism evidence="1">
    <name type="scientific">Dichomitus squalens</name>
    <dbReference type="NCBI Taxonomy" id="114155"/>
    <lineage>
        <taxon>Eukaryota</taxon>
        <taxon>Fungi</taxon>
        <taxon>Dikarya</taxon>
        <taxon>Basidiomycota</taxon>
        <taxon>Agaricomycotina</taxon>
        <taxon>Agaricomycetes</taxon>
        <taxon>Polyporales</taxon>
        <taxon>Polyporaceae</taxon>
        <taxon>Dichomitus</taxon>
    </lineage>
</organism>
<accession>A0A4Q9N1J0</accession>
<proteinExistence type="predicted"/>